<dbReference type="RefSeq" id="WP_216962327.1">
    <property type="nucleotide sequence ID" value="NZ_JAHOPB010000001.1"/>
</dbReference>
<reference evidence="2 3" key="1">
    <citation type="submission" date="2021-06" db="EMBL/GenBank/DDBJ databases">
        <authorList>
            <person name="Lee D.H."/>
        </authorList>
    </citation>
    <scope>NUCLEOTIDE SEQUENCE [LARGE SCALE GENOMIC DNA]</scope>
    <source>
        <strain evidence="2 3">MMS21-HV4-11</strain>
    </source>
</reference>
<evidence type="ECO:0000256" key="1">
    <source>
        <dbReference type="SAM" id="MobiDB-lite"/>
    </source>
</evidence>
<keyword evidence="3" id="KW-1185">Reference proteome</keyword>
<evidence type="ECO:0000313" key="3">
    <source>
        <dbReference type="Proteomes" id="UP000727907"/>
    </source>
</evidence>
<proteinExistence type="predicted"/>
<comment type="caution">
    <text evidence="2">The sequence shown here is derived from an EMBL/GenBank/DDBJ whole genome shotgun (WGS) entry which is preliminary data.</text>
</comment>
<sequence length="61" mass="6346">MIKSIVLVALVGTVVAGCSVRTERVVEAPAATTTQRTTTVSSDPYTPAATTTTTTYTTPTR</sequence>
<feature type="region of interest" description="Disordered" evidence="1">
    <location>
        <begin position="29"/>
        <end position="61"/>
    </location>
</feature>
<gene>
    <name evidence="2" type="ORF">KQ910_16115</name>
</gene>
<evidence type="ECO:0000313" key="2">
    <source>
        <dbReference type="EMBL" id="MBU8875300.1"/>
    </source>
</evidence>
<name>A0ABS6IMQ8_9HYPH</name>
<dbReference type="EMBL" id="JAHOPB010000001">
    <property type="protein sequence ID" value="MBU8875300.1"/>
    <property type="molecule type" value="Genomic_DNA"/>
</dbReference>
<protein>
    <submittedName>
        <fullName evidence="2">Uncharacterized protein</fullName>
    </submittedName>
</protein>
<dbReference type="Proteomes" id="UP000727907">
    <property type="component" value="Unassembled WGS sequence"/>
</dbReference>
<accession>A0ABS6IMQ8</accession>
<dbReference type="PROSITE" id="PS51257">
    <property type="entry name" value="PROKAR_LIPOPROTEIN"/>
    <property type="match status" value="1"/>
</dbReference>
<feature type="compositionally biased region" description="Low complexity" evidence="1">
    <location>
        <begin position="32"/>
        <end position="61"/>
    </location>
</feature>
<organism evidence="2 3">
    <name type="scientific">Reyranella humidisoli</name>
    <dbReference type="NCBI Taxonomy" id="2849149"/>
    <lineage>
        <taxon>Bacteria</taxon>
        <taxon>Pseudomonadati</taxon>
        <taxon>Pseudomonadota</taxon>
        <taxon>Alphaproteobacteria</taxon>
        <taxon>Hyphomicrobiales</taxon>
        <taxon>Reyranellaceae</taxon>
        <taxon>Reyranella</taxon>
    </lineage>
</organism>